<organism evidence="2 3">
    <name type="scientific">Nyssa sinensis</name>
    <dbReference type="NCBI Taxonomy" id="561372"/>
    <lineage>
        <taxon>Eukaryota</taxon>
        <taxon>Viridiplantae</taxon>
        <taxon>Streptophyta</taxon>
        <taxon>Embryophyta</taxon>
        <taxon>Tracheophyta</taxon>
        <taxon>Spermatophyta</taxon>
        <taxon>Magnoliopsida</taxon>
        <taxon>eudicotyledons</taxon>
        <taxon>Gunneridae</taxon>
        <taxon>Pentapetalae</taxon>
        <taxon>asterids</taxon>
        <taxon>Cornales</taxon>
        <taxon>Nyssaceae</taxon>
        <taxon>Nyssa</taxon>
    </lineage>
</organism>
<protein>
    <submittedName>
        <fullName evidence="2">Uncharacterized protein</fullName>
    </submittedName>
</protein>
<sequence>MADFELKPEEKAAKKRKRRNLRSDEEEPGPSKASRTDHSERERKEEKEETEQMGTSGKPDDGPPWGNLKLILSLQNKDIDLQKKVGLAFNYVKSRVREEGEGISQGLEMKIFSDKLDGGELGVFGLQLSCFVLEPFAKFLRVHPTRKNGFHDFIDKLLEPLLHLLDVLPLYIHGSSPGWTRNLLKLVEEVLSQGLFHPSHIDGFLSLQSMGKYMTSNDGKPKDLKTFIKSYHRHLFDKLEKIMAGKNELAIGGVGELFHLFVDCVKKQKGASEKSHFSSSVNAEARKSLFEFFVQITGAFDTRY</sequence>
<keyword evidence="3" id="KW-1185">Reference proteome</keyword>
<feature type="region of interest" description="Disordered" evidence="1">
    <location>
        <begin position="1"/>
        <end position="65"/>
    </location>
</feature>
<dbReference type="Proteomes" id="UP000325577">
    <property type="component" value="Linkage Group LG10"/>
</dbReference>
<dbReference type="OrthoDB" id="160374at2759"/>
<dbReference type="EMBL" id="CM018033">
    <property type="protein sequence ID" value="KAA8546069.1"/>
    <property type="molecule type" value="Genomic_DNA"/>
</dbReference>
<feature type="compositionally biased region" description="Basic and acidic residues" evidence="1">
    <location>
        <begin position="1"/>
        <end position="12"/>
    </location>
</feature>
<proteinExistence type="predicted"/>
<evidence type="ECO:0000313" key="2">
    <source>
        <dbReference type="EMBL" id="KAA8546069.1"/>
    </source>
</evidence>
<evidence type="ECO:0000313" key="3">
    <source>
        <dbReference type="Proteomes" id="UP000325577"/>
    </source>
</evidence>
<reference evidence="2 3" key="1">
    <citation type="submission" date="2019-09" db="EMBL/GenBank/DDBJ databases">
        <title>A chromosome-level genome assembly of the Chinese tupelo Nyssa sinensis.</title>
        <authorList>
            <person name="Yang X."/>
            <person name="Kang M."/>
            <person name="Yang Y."/>
            <person name="Xiong H."/>
            <person name="Wang M."/>
            <person name="Zhang Z."/>
            <person name="Wang Z."/>
            <person name="Wu H."/>
            <person name="Ma T."/>
            <person name="Liu J."/>
            <person name="Xi Z."/>
        </authorList>
    </citation>
    <scope>NUCLEOTIDE SEQUENCE [LARGE SCALE GENOMIC DNA]</scope>
    <source>
        <strain evidence="2">J267</strain>
        <tissue evidence="2">Leaf</tissue>
    </source>
</reference>
<dbReference type="InterPro" id="IPR052609">
    <property type="entry name" value="Ribosome_Biogenesis_Reg"/>
</dbReference>
<dbReference type="GO" id="GO:0005730">
    <property type="term" value="C:nucleolus"/>
    <property type="evidence" value="ECO:0007669"/>
    <property type="project" value="TreeGrafter"/>
</dbReference>
<dbReference type="AlphaFoldDB" id="A0A5J5BT24"/>
<feature type="compositionally biased region" description="Basic and acidic residues" evidence="1">
    <location>
        <begin position="34"/>
        <end position="47"/>
    </location>
</feature>
<name>A0A5J5BT24_9ASTE</name>
<dbReference type="GO" id="GO:0042254">
    <property type="term" value="P:ribosome biogenesis"/>
    <property type="evidence" value="ECO:0007669"/>
    <property type="project" value="TreeGrafter"/>
</dbReference>
<dbReference type="PANTHER" id="PTHR15682">
    <property type="entry name" value="UNHEALTHY RIBOSOME BIOGENESIS PROTEIN 2 HOMOLOG"/>
    <property type="match status" value="1"/>
</dbReference>
<gene>
    <name evidence="2" type="ORF">F0562_020480</name>
</gene>
<dbReference type="PANTHER" id="PTHR15682:SF2">
    <property type="entry name" value="UNHEALTHY RIBOSOME BIOGENESIS PROTEIN 2 HOMOLOG"/>
    <property type="match status" value="1"/>
</dbReference>
<accession>A0A5J5BT24</accession>
<evidence type="ECO:0000256" key="1">
    <source>
        <dbReference type="SAM" id="MobiDB-lite"/>
    </source>
</evidence>